<protein>
    <recommendedName>
        <fullName evidence="10">Fe2OG dioxygenase domain-containing protein</fullName>
    </recommendedName>
</protein>
<feature type="binding site" evidence="9">
    <location>
        <position position="149"/>
    </location>
    <ligand>
        <name>2-oxoglutarate</name>
        <dbReference type="ChEBI" id="CHEBI:16810"/>
    </ligand>
</feature>
<dbReference type="InterPro" id="IPR027450">
    <property type="entry name" value="AlkB-like"/>
</dbReference>
<keyword evidence="7" id="KW-0408">Iron</keyword>
<comment type="cofactor">
    <cofactor evidence="1">
        <name>Fe(2+)</name>
        <dbReference type="ChEBI" id="CHEBI:29033"/>
    </cofactor>
</comment>
<evidence type="ECO:0000313" key="11">
    <source>
        <dbReference type="EMBL" id="CAD0351635.1"/>
    </source>
</evidence>
<dbReference type="FunFam" id="2.60.120.590:FF:000004">
    <property type="entry name" value="DNA oxidative demethylase ALKBH2"/>
    <property type="match status" value="1"/>
</dbReference>
<dbReference type="EMBL" id="LR828253">
    <property type="protein sequence ID" value="CAD0351635.1"/>
    <property type="molecule type" value="Genomic_DNA"/>
</dbReference>
<keyword evidence="5" id="KW-0223">Dioxygenase</keyword>
<gene>
    <name evidence="11" type="ORF">CFBP8129_37100</name>
</gene>
<reference evidence="11" key="1">
    <citation type="submission" date="2020-07" db="EMBL/GenBank/DDBJ databases">
        <authorList>
            <person name="Pothier F. J."/>
        </authorList>
    </citation>
    <scope>NUCLEOTIDE SEQUENCE</scope>
    <source>
        <strain evidence="11">CFBP 8129</strain>
    </source>
</reference>
<dbReference type="PROSITE" id="PS51471">
    <property type="entry name" value="FE2OG_OXY"/>
    <property type="match status" value="1"/>
</dbReference>
<keyword evidence="6" id="KW-0560">Oxidoreductase</keyword>
<feature type="binding site" evidence="9">
    <location>
        <begin position="80"/>
        <end position="82"/>
    </location>
    <ligand>
        <name>substrate</name>
    </ligand>
</feature>
<evidence type="ECO:0000256" key="1">
    <source>
        <dbReference type="ARBA" id="ARBA00001954"/>
    </source>
</evidence>
<dbReference type="PANTHER" id="PTHR31573:SF1">
    <property type="entry name" value="DNA OXIDATIVE DEMETHYLASE ALKBH2"/>
    <property type="match status" value="1"/>
</dbReference>
<feature type="binding site" evidence="9">
    <location>
        <position position="137"/>
    </location>
    <ligand>
        <name>2-oxoglutarate</name>
        <dbReference type="ChEBI" id="CHEBI:16810"/>
    </ligand>
</feature>
<dbReference type="GO" id="GO:0008198">
    <property type="term" value="F:ferrous iron binding"/>
    <property type="evidence" value="ECO:0007669"/>
    <property type="project" value="TreeGrafter"/>
</dbReference>
<dbReference type="AlphaFoldDB" id="A0A6V7EKA6"/>
<dbReference type="EMBL" id="LR828253">
    <property type="protein sequence ID" value="CAD0351640.1"/>
    <property type="molecule type" value="Genomic_DNA"/>
</dbReference>
<feature type="binding site" evidence="9">
    <location>
        <position position="152"/>
    </location>
    <ligand>
        <name>substrate</name>
    </ligand>
</feature>
<evidence type="ECO:0000256" key="3">
    <source>
        <dbReference type="ARBA" id="ARBA00022763"/>
    </source>
</evidence>
<evidence type="ECO:0000256" key="2">
    <source>
        <dbReference type="ARBA" id="ARBA00022723"/>
    </source>
</evidence>
<sequence>MANAHFPGFDVTAANRIDSSGLRGASQRVRASVCRMKIRVALPQAEIAWCRGWLQAAQADMLMQALLQDVRWEVHRIRMFGRMVDSPRLSSWIGDAEASYRYSGTRFAPQPWLEALQPVRTRLQDETGHPFNSVLVNRYRSGNDAMGWHSDDEPELGAQPLIASVSLGATRRFAFKHRDDAALKQTLELGHGDLLLMGGDTQRHYNTPCRELRARWGSGSTLPFVRSRCAYPVIKSG</sequence>
<accession>A0A6V7EKA6</accession>
<organism evidence="11">
    <name type="scientific">Xanthomonas hortorum pv. gardneri</name>
    <dbReference type="NCBI Taxonomy" id="2754056"/>
    <lineage>
        <taxon>Bacteria</taxon>
        <taxon>Pseudomonadati</taxon>
        <taxon>Pseudomonadota</taxon>
        <taxon>Gammaproteobacteria</taxon>
        <taxon>Lysobacterales</taxon>
        <taxon>Lysobacteraceae</taxon>
        <taxon>Xanthomonas</taxon>
    </lineage>
</organism>
<evidence type="ECO:0000256" key="6">
    <source>
        <dbReference type="ARBA" id="ARBA00023002"/>
    </source>
</evidence>
<evidence type="ECO:0000256" key="7">
    <source>
        <dbReference type="ARBA" id="ARBA00023004"/>
    </source>
</evidence>
<feature type="binding site" evidence="9">
    <location>
        <begin position="100"/>
        <end position="102"/>
    </location>
    <ligand>
        <name>substrate</name>
    </ligand>
</feature>
<keyword evidence="3" id="KW-0227">DNA damage</keyword>
<proteinExistence type="predicted"/>
<dbReference type="Pfam" id="PF13532">
    <property type="entry name" value="2OG-FeII_Oxy_2"/>
    <property type="match status" value="1"/>
</dbReference>
<dbReference type="GO" id="GO:0051747">
    <property type="term" value="F:cytosine C-5 DNA demethylase activity"/>
    <property type="evidence" value="ECO:0007669"/>
    <property type="project" value="TreeGrafter"/>
</dbReference>
<dbReference type="InterPro" id="IPR005123">
    <property type="entry name" value="Oxoglu/Fe-dep_dioxygenase_dom"/>
</dbReference>
<dbReference type="SUPFAM" id="SSF51197">
    <property type="entry name" value="Clavaminate synthase-like"/>
    <property type="match status" value="1"/>
</dbReference>
<dbReference type="Gene3D" id="2.60.120.590">
    <property type="entry name" value="Alpha-ketoglutarate-dependent dioxygenase AlkB-like"/>
    <property type="match status" value="1"/>
</dbReference>
<evidence type="ECO:0000256" key="4">
    <source>
        <dbReference type="ARBA" id="ARBA00022842"/>
    </source>
</evidence>
<feature type="binding site" evidence="9">
    <location>
        <position position="139"/>
    </location>
    <ligand>
        <name>2-oxoglutarate</name>
        <dbReference type="ChEBI" id="CHEBI:16810"/>
    </ligand>
</feature>
<dbReference type="GO" id="GO:0006307">
    <property type="term" value="P:DNA alkylation repair"/>
    <property type="evidence" value="ECO:0007669"/>
    <property type="project" value="TreeGrafter"/>
</dbReference>
<dbReference type="InterPro" id="IPR032852">
    <property type="entry name" value="ALKBH2"/>
</dbReference>
<keyword evidence="8" id="KW-0234">DNA repair</keyword>
<dbReference type="GO" id="GO:0035516">
    <property type="term" value="F:broad specificity oxidative DNA demethylase activity"/>
    <property type="evidence" value="ECO:0007669"/>
    <property type="project" value="TreeGrafter"/>
</dbReference>
<name>A0A6V7EKA6_9XANT</name>
<keyword evidence="4" id="KW-0460">Magnesium</keyword>
<evidence type="ECO:0000259" key="10">
    <source>
        <dbReference type="PROSITE" id="PS51471"/>
    </source>
</evidence>
<evidence type="ECO:0000256" key="5">
    <source>
        <dbReference type="ARBA" id="ARBA00022964"/>
    </source>
</evidence>
<keyword evidence="2" id="KW-0479">Metal-binding</keyword>
<evidence type="ECO:0000256" key="9">
    <source>
        <dbReference type="PIRSR" id="PIRSR632852-1"/>
    </source>
</evidence>
<evidence type="ECO:0000256" key="8">
    <source>
        <dbReference type="ARBA" id="ARBA00023204"/>
    </source>
</evidence>
<feature type="domain" description="Fe2OG dioxygenase" evidence="10">
    <location>
        <begin position="130"/>
        <end position="227"/>
    </location>
</feature>
<dbReference type="PANTHER" id="PTHR31573">
    <property type="entry name" value="ALPHA-KETOGLUTARATE-DEPENDENT DIOXYGENASE ALKB HOMOLOG 2"/>
    <property type="match status" value="1"/>
</dbReference>
<dbReference type="InterPro" id="IPR037151">
    <property type="entry name" value="AlkB-like_sf"/>
</dbReference>